<keyword evidence="3" id="KW-1185">Reference proteome</keyword>
<dbReference type="EMBL" id="JADPUN010000428">
    <property type="protein sequence ID" value="MBF9135445.1"/>
    <property type="molecule type" value="Genomic_DNA"/>
</dbReference>
<evidence type="ECO:0008006" key="4">
    <source>
        <dbReference type="Google" id="ProtNLM"/>
    </source>
</evidence>
<protein>
    <recommendedName>
        <fullName evidence="4">Lipoprotein</fullName>
    </recommendedName>
</protein>
<comment type="caution">
    <text evidence="2">The sequence shown here is derived from an EMBL/GenBank/DDBJ whole genome shotgun (WGS) entry which is preliminary data.</text>
</comment>
<evidence type="ECO:0000313" key="3">
    <source>
        <dbReference type="Proteomes" id="UP000638560"/>
    </source>
</evidence>
<dbReference type="Proteomes" id="UP000638560">
    <property type="component" value="Unassembled WGS sequence"/>
</dbReference>
<gene>
    <name evidence="2" type="ORF">I0C86_42085</name>
</gene>
<feature type="signal peptide" evidence="1">
    <location>
        <begin position="1"/>
        <end position="22"/>
    </location>
</feature>
<accession>A0ABS0HAF6</accession>
<evidence type="ECO:0000256" key="1">
    <source>
        <dbReference type="SAM" id="SignalP"/>
    </source>
</evidence>
<evidence type="ECO:0000313" key="2">
    <source>
        <dbReference type="EMBL" id="MBF9135445.1"/>
    </source>
</evidence>
<feature type="chain" id="PRO_5045284844" description="Lipoprotein" evidence="1">
    <location>
        <begin position="23"/>
        <end position="256"/>
    </location>
</feature>
<name>A0ABS0HAF6_9ACTN</name>
<proteinExistence type="predicted"/>
<organism evidence="2 3">
    <name type="scientific">Plantactinospora alkalitolerans</name>
    <dbReference type="NCBI Taxonomy" id="2789879"/>
    <lineage>
        <taxon>Bacteria</taxon>
        <taxon>Bacillati</taxon>
        <taxon>Actinomycetota</taxon>
        <taxon>Actinomycetes</taxon>
        <taxon>Micromonosporales</taxon>
        <taxon>Micromonosporaceae</taxon>
        <taxon>Plantactinospora</taxon>
    </lineage>
</organism>
<keyword evidence="1" id="KW-0732">Signal</keyword>
<dbReference type="RefSeq" id="WP_196206902.1">
    <property type="nucleotide sequence ID" value="NZ_JADPUN010000428.1"/>
</dbReference>
<sequence>MLSLRPAAAGLALAAMSLVVTGCGVDPGSDDKAVPQQVTPAPTQLGPAEKLADAAAKTNKGVVTVVMQASGIRTELSMDPADRKAKLSIALVDEAGDTLRAEAIQLGTDLYVRTSDVPGVAKGWMRSSVTDLPAGSSFNLLPDSDHTGAADLANCVVNAKRKGGSDFVGTLDLTRSHFISKRVVAGLGAKAKAVPFSVLASPSGDLFEFHIDIPSVLPTHGAIKYAYSRSDGVDAAAPAGSRATELPRSVLDLFQI</sequence>
<dbReference type="PROSITE" id="PS51257">
    <property type="entry name" value="PROKAR_LIPOPROTEIN"/>
    <property type="match status" value="1"/>
</dbReference>
<reference evidence="2 3" key="1">
    <citation type="submission" date="2020-11" db="EMBL/GenBank/DDBJ databases">
        <title>A novel isolate from a Black sea contaminated sediment with potential to produce alkanes: Plantactinospora alkalitolerans sp. nov.</title>
        <authorList>
            <person name="Carro L."/>
            <person name="Veyisoglu A."/>
            <person name="Guven K."/>
            <person name="Schumann P."/>
            <person name="Klenk H.-P."/>
            <person name="Sahin N."/>
        </authorList>
    </citation>
    <scope>NUCLEOTIDE SEQUENCE [LARGE SCALE GENOMIC DNA]</scope>
    <source>
        <strain evidence="2 3">S1510</strain>
    </source>
</reference>